<dbReference type="InterPro" id="IPR003587">
    <property type="entry name" value="Hint_dom_N"/>
</dbReference>
<evidence type="ECO:0000259" key="3">
    <source>
        <dbReference type="PROSITE" id="PS51194"/>
    </source>
</evidence>
<dbReference type="InterPro" id="IPR006935">
    <property type="entry name" value="Helicase/UvrB_N"/>
</dbReference>
<dbReference type="Gene3D" id="2.170.16.10">
    <property type="entry name" value="Hedgehog/Intein (Hint) domain"/>
    <property type="match status" value="1"/>
</dbReference>
<dbReference type="GO" id="GO:0016539">
    <property type="term" value="P:intein-mediated protein splicing"/>
    <property type="evidence" value="ECO:0007669"/>
    <property type="project" value="InterPro"/>
</dbReference>
<feature type="domain" description="Helicase ATP-binding" evidence="2">
    <location>
        <begin position="109"/>
        <end position="223"/>
    </location>
</feature>
<dbReference type="SUPFAM" id="SSF51294">
    <property type="entry name" value="Hedgehog/intein (Hint) domain"/>
    <property type="match status" value="1"/>
</dbReference>
<dbReference type="SMART" id="SM00490">
    <property type="entry name" value="HELICc"/>
    <property type="match status" value="1"/>
</dbReference>
<dbReference type="PANTHER" id="PTHR47396:SF1">
    <property type="entry name" value="ATP-DEPENDENT HELICASE IRC3-RELATED"/>
    <property type="match status" value="1"/>
</dbReference>
<keyword evidence="5" id="KW-1185">Reference proteome</keyword>
<dbReference type="HOGENOM" id="CLU_357061_0_0_7"/>
<dbReference type="PROSITE" id="PS50818">
    <property type="entry name" value="INTEIN_C_TER"/>
    <property type="match status" value="1"/>
</dbReference>
<dbReference type="SMART" id="SM00306">
    <property type="entry name" value="HintN"/>
    <property type="match status" value="1"/>
</dbReference>
<feature type="compositionally biased region" description="Basic and acidic residues" evidence="1">
    <location>
        <begin position="392"/>
        <end position="402"/>
    </location>
</feature>
<protein>
    <submittedName>
        <fullName evidence="4">Predicted helicase, DEAD/H</fullName>
    </submittedName>
</protein>
<dbReference type="AlphaFoldDB" id="K0NTL1"/>
<dbReference type="STRING" id="651182.TOL2_C42560"/>
<dbReference type="Pfam" id="PF04851">
    <property type="entry name" value="ResIII"/>
    <property type="match status" value="1"/>
</dbReference>
<evidence type="ECO:0000256" key="1">
    <source>
        <dbReference type="SAM" id="MobiDB-lite"/>
    </source>
</evidence>
<sequence>MEFELKNKLYLSGMKPETRREIRAKLTMPNPKFQEAEKMGRATWDLERQLKFYQDDEDTLICPRGAARQIYMLCQRHGEDIHIIDDRRTLKPVDFTFYGSLRPLQQPAVENVLSKDFGLLEAGTGAGKTVMGLYLIADRKQPALIVVHTKELLNQWLDRIEQFLKIPRADIGVIGGGKFKIRDRITVAMIQTLVKKVDQVVPHIGYLVLDECFPAGVLISTPTGQIKIQAIRVGDKVKGYDHQTNQVVDTTVRHVFRRKARTLCRVLFNDGTTLICTPGHPFFNGERYIPAVELQKKQIVWRYRNENSNCAMCSMRKIDSVQGEQTMADIPGTSKSRPGVLFSRVCECSKTSRIQEGRRISCEIQSESRPCEQNYKQSNEESQSGCQYAEGETEKRNVKDLSEQQGWKWEGADKTSERPCNGFRMADGVSSQDSPTYTKGFTPGMVGRTQPSDLLQTGYCKSGTQNRCRDRRDQPYRKKAKTRSKEKCTFEKLRVASVEIIEQTSGGGFGGVCPDGHVYNIETGTGNYFAGDILVHNCHRAPAMQYVKTIEQFDCKYMTGLTATPWRRDGLSKVIFWHIGDVTGRIDKADLLKNGNLCPAEVHWIKTEFDTTVNASDDYSKALSELTEDHDRNRLICDTVAKHDGTGISLILSDRKSHCQVLHDIMSQENGIKSEVLTGSTSPRERERIIEDLQQGQCRYLIATGQLIGEGFDLPGISSVFLGTPVKFSGRLIQYIGRALRSAPGKDKAIIYDFVDMLNPVFTASAKARVSTYENQGIVSCKHAA</sequence>
<dbReference type="GO" id="GO:0005829">
    <property type="term" value="C:cytosol"/>
    <property type="evidence" value="ECO:0007669"/>
    <property type="project" value="TreeGrafter"/>
</dbReference>
<evidence type="ECO:0000313" key="4">
    <source>
        <dbReference type="EMBL" id="CCK82412.1"/>
    </source>
</evidence>
<dbReference type="InterPro" id="IPR014001">
    <property type="entry name" value="Helicase_ATP-bd"/>
</dbReference>
<dbReference type="GO" id="GO:0005524">
    <property type="term" value="F:ATP binding"/>
    <property type="evidence" value="ECO:0007669"/>
    <property type="project" value="InterPro"/>
</dbReference>
<dbReference type="GO" id="GO:0016787">
    <property type="term" value="F:hydrolase activity"/>
    <property type="evidence" value="ECO:0007669"/>
    <property type="project" value="InterPro"/>
</dbReference>
<dbReference type="SUPFAM" id="SSF52540">
    <property type="entry name" value="P-loop containing nucleoside triphosphate hydrolases"/>
    <property type="match status" value="2"/>
</dbReference>
<dbReference type="InterPro" id="IPR030934">
    <property type="entry name" value="Intein_C"/>
</dbReference>
<gene>
    <name evidence="4" type="ordered locus">TOL2_C42560</name>
</gene>
<dbReference type="GO" id="GO:0003677">
    <property type="term" value="F:DNA binding"/>
    <property type="evidence" value="ECO:0007669"/>
    <property type="project" value="InterPro"/>
</dbReference>
<reference evidence="4 5" key="1">
    <citation type="journal article" date="2013" name="Environ. Microbiol.">
        <title>Complete genome, catabolic sub-proteomes and key-metabolites of Desulfobacula toluolica Tol2, a marine, aromatic compound-degrading, sulfate-reducing bacterium.</title>
        <authorList>
            <person name="Wohlbrand L."/>
            <person name="Jacob J.H."/>
            <person name="Kube M."/>
            <person name="Mussmann M."/>
            <person name="Jarling R."/>
            <person name="Beck A."/>
            <person name="Amann R."/>
            <person name="Wilkes H."/>
            <person name="Reinhardt R."/>
            <person name="Rabus R."/>
        </authorList>
    </citation>
    <scope>NUCLEOTIDE SEQUENCE [LARGE SCALE GENOMIC DNA]</scope>
    <source>
        <strain evidence="5">DSM 7467 / Tol2</strain>
    </source>
</reference>
<dbReference type="CDD" id="cd00081">
    <property type="entry name" value="Hint"/>
    <property type="match status" value="1"/>
</dbReference>
<accession>K0NTL1</accession>
<feature type="domain" description="Helicase C-terminal" evidence="3">
    <location>
        <begin position="618"/>
        <end position="780"/>
    </location>
</feature>
<dbReference type="InterPro" id="IPR050742">
    <property type="entry name" value="Helicase_Restrict-Modif_Enz"/>
</dbReference>
<keyword evidence="4" id="KW-0347">Helicase</keyword>
<dbReference type="Pfam" id="PF07591">
    <property type="entry name" value="PT-HINT"/>
    <property type="match status" value="1"/>
</dbReference>
<keyword evidence="4" id="KW-0378">Hydrolase</keyword>
<keyword evidence="4" id="KW-0067">ATP-binding</keyword>
<dbReference type="SMART" id="SM00487">
    <property type="entry name" value="DEXDc"/>
    <property type="match status" value="1"/>
</dbReference>
<dbReference type="PROSITE" id="PS50817">
    <property type="entry name" value="INTEIN_N_TER"/>
    <property type="match status" value="1"/>
</dbReference>
<keyword evidence="4" id="KW-0547">Nucleotide-binding</keyword>
<dbReference type="KEGG" id="dto:TOL2_C42560"/>
<dbReference type="PROSITE" id="PS51192">
    <property type="entry name" value="HELICASE_ATP_BIND_1"/>
    <property type="match status" value="1"/>
</dbReference>
<dbReference type="GO" id="GO:0004386">
    <property type="term" value="F:helicase activity"/>
    <property type="evidence" value="ECO:0007669"/>
    <property type="project" value="UniProtKB-KW"/>
</dbReference>
<evidence type="ECO:0000259" key="2">
    <source>
        <dbReference type="PROSITE" id="PS51192"/>
    </source>
</evidence>
<dbReference type="InterPro" id="IPR027417">
    <property type="entry name" value="P-loop_NTPase"/>
</dbReference>
<organism evidence="4 5">
    <name type="scientific">Desulfobacula toluolica (strain DSM 7467 / Tol2)</name>
    <dbReference type="NCBI Taxonomy" id="651182"/>
    <lineage>
        <taxon>Bacteria</taxon>
        <taxon>Pseudomonadati</taxon>
        <taxon>Thermodesulfobacteriota</taxon>
        <taxon>Desulfobacteria</taxon>
        <taxon>Desulfobacterales</taxon>
        <taxon>Desulfobacteraceae</taxon>
        <taxon>Desulfobacula</taxon>
    </lineage>
</organism>
<name>K0NTL1_DESTT</name>
<evidence type="ECO:0000313" key="5">
    <source>
        <dbReference type="Proteomes" id="UP000007347"/>
    </source>
</evidence>
<feature type="region of interest" description="Disordered" evidence="1">
    <location>
        <begin position="382"/>
        <end position="404"/>
    </location>
</feature>
<dbReference type="Gene3D" id="3.40.50.300">
    <property type="entry name" value="P-loop containing nucleotide triphosphate hydrolases"/>
    <property type="match status" value="3"/>
</dbReference>
<dbReference type="PROSITE" id="PS51194">
    <property type="entry name" value="HELICASE_CTER"/>
    <property type="match status" value="1"/>
</dbReference>
<dbReference type="Pfam" id="PF00271">
    <property type="entry name" value="Helicase_C"/>
    <property type="match status" value="1"/>
</dbReference>
<dbReference type="InterPro" id="IPR036844">
    <property type="entry name" value="Hint_dom_sf"/>
</dbReference>
<dbReference type="OrthoDB" id="9804086at2"/>
<dbReference type="InterPro" id="IPR006141">
    <property type="entry name" value="Intein_N"/>
</dbReference>
<dbReference type="InterPro" id="IPR001650">
    <property type="entry name" value="Helicase_C-like"/>
</dbReference>
<dbReference type="Proteomes" id="UP000007347">
    <property type="component" value="Chromosome"/>
</dbReference>
<dbReference type="PANTHER" id="PTHR47396">
    <property type="entry name" value="TYPE I RESTRICTION ENZYME ECOKI R PROTEIN"/>
    <property type="match status" value="1"/>
</dbReference>
<dbReference type="EMBL" id="FO203503">
    <property type="protein sequence ID" value="CCK82412.1"/>
    <property type="molecule type" value="Genomic_DNA"/>
</dbReference>
<dbReference type="CDD" id="cd18785">
    <property type="entry name" value="SF2_C"/>
    <property type="match status" value="1"/>
</dbReference>
<proteinExistence type="predicted"/>